<dbReference type="EMBL" id="MK318987">
    <property type="protein sequence ID" value="QCL10210.1"/>
    <property type="molecule type" value="Genomic_DNA"/>
</dbReference>
<dbReference type="CDD" id="cd02440">
    <property type="entry name" value="AdoMet_MTases"/>
    <property type="match status" value="1"/>
</dbReference>
<accession>A0A7S5DS60</accession>
<dbReference type="InterPro" id="IPR029063">
    <property type="entry name" value="SAM-dependent_MTases_sf"/>
</dbReference>
<protein>
    <submittedName>
        <fullName evidence="1">Methyltransferase domain protein</fullName>
    </submittedName>
</protein>
<dbReference type="Pfam" id="PF13489">
    <property type="entry name" value="Methyltransf_23"/>
    <property type="match status" value="1"/>
</dbReference>
<organism evidence="1">
    <name type="scientific">Rhizobium rhizogenes</name>
    <name type="common">Agrobacterium rhizogenes</name>
    <dbReference type="NCBI Taxonomy" id="359"/>
    <lineage>
        <taxon>Bacteria</taxon>
        <taxon>Pseudomonadati</taxon>
        <taxon>Pseudomonadota</taxon>
        <taxon>Alphaproteobacteria</taxon>
        <taxon>Hyphomicrobiales</taxon>
        <taxon>Rhizobiaceae</taxon>
        <taxon>Rhizobium/Agrobacterium group</taxon>
        <taxon>Rhizobium</taxon>
    </lineage>
</organism>
<keyword evidence="1" id="KW-0489">Methyltransferase</keyword>
<gene>
    <name evidence="1" type="ORF">pC6.5b_316</name>
</gene>
<reference evidence="1" key="1">
    <citation type="submission" date="2018-12" db="EMBL/GenBank/DDBJ databases">
        <title>Three Rhizobium rhizogenes strains isolated from the same crown gall tumor carry diverse plasmids.</title>
        <authorList>
            <person name="Pulawska J."/>
            <person name="Kuzmanovic N."/>
        </authorList>
    </citation>
    <scope>NUCLEOTIDE SEQUENCE</scope>
    <source>
        <strain evidence="1">C6.5</strain>
        <plasmid evidence="1">pC6.5b</plasmid>
    </source>
</reference>
<name>A0A7S5DS60_RHIRH</name>
<dbReference type="SUPFAM" id="SSF53335">
    <property type="entry name" value="S-adenosyl-L-methionine-dependent methyltransferases"/>
    <property type="match status" value="1"/>
</dbReference>
<dbReference type="GO" id="GO:0008168">
    <property type="term" value="F:methyltransferase activity"/>
    <property type="evidence" value="ECO:0007669"/>
    <property type="project" value="UniProtKB-KW"/>
</dbReference>
<dbReference type="AlphaFoldDB" id="A0A7S5DS60"/>
<evidence type="ECO:0000313" key="1">
    <source>
        <dbReference type="EMBL" id="QCL10210.1"/>
    </source>
</evidence>
<keyword evidence="1" id="KW-0614">Plasmid</keyword>
<dbReference type="RefSeq" id="WP_174048962.1">
    <property type="nucleotide sequence ID" value="NZ_MK318987.1"/>
</dbReference>
<keyword evidence="1" id="KW-0808">Transferase</keyword>
<sequence>MESKNVFASPNYAGHVQTIIENQPHLGGNIKFGDPYTSCPTVWDYLLSRFGTQSVLDIGSGTGNASDFFYRKGVKVIAIDGLQENIDKSIYPTVLHDLTVAPVRCKVDLVYCQEVVEHIEEKYLDNILKSLCCGKIIVMTHALPGQEGYHHVNLQPPQYWIDHLQNLGCYVLAEDTNRIRLLAERDGAIYMKETGLVFANYGQY</sequence>
<geneLocation type="plasmid" evidence="1">
    <name>pC6.5b</name>
</geneLocation>
<dbReference type="Gene3D" id="3.40.50.150">
    <property type="entry name" value="Vaccinia Virus protein VP39"/>
    <property type="match status" value="1"/>
</dbReference>
<proteinExistence type="predicted"/>
<dbReference type="GO" id="GO:0032259">
    <property type="term" value="P:methylation"/>
    <property type="evidence" value="ECO:0007669"/>
    <property type="project" value="UniProtKB-KW"/>
</dbReference>